<evidence type="ECO:0000259" key="3">
    <source>
        <dbReference type="Pfam" id="PF00144"/>
    </source>
</evidence>
<dbReference type="PANTHER" id="PTHR43283:SF17">
    <property type="entry name" value="(LOVD), PUTATIVE (AFU_ORTHOLOGUE AFUA_5G00920)-RELATED"/>
    <property type="match status" value="1"/>
</dbReference>
<evidence type="ECO:0000256" key="1">
    <source>
        <dbReference type="ARBA" id="ARBA00009009"/>
    </source>
</evidence>
<dbReference type="OrthoDB" id="428260at2759"/>
<evidence type="ECO:0000313" key="4">
    <source>
        <dbReference type="EMBL" id="PSN71913.1"/>
    </source>
</evidence>
<keyword evidence="5" id="KW-1185">Reference proteome</keyword>
<dbReference type="Pfam" id="PF00144">
    <property type="entry name" value="Beta-lactamase"/>
    <property type="match status" value="1"/>
</dbReference>
<proteinExistence type="inferred from homology"/>
<feature type="domain" description="Beta-lactamase-related" evidence="3">
    <location>
        <begin position="39"/>
        <end position="391"/>
    </location>
</feature>
<dbReference type="GO" id="GO:0016787">
    <property type="term" value="F:hydrolase activity"/>
    <property type="evidence" value="ECO:0007669"/>
    <property type="project" value="UniProtKB-KW"/>
</dbReference>
<dbReference type="InterPro" id="IPR001466">
    <property type="entry name" value="Beta-lactam-related"/>
</dbReference>
<dbReference type="Gene3D" id="3.40.710.10">
    <property type="entry name" value="DD-peptidase/beta-lactamase superfamily"/>
    <property type="match status" value="1"/>
</dbReference>
<dbReference type="InterPro" id="IPR012338">
    <property type="entry name" value="Beta-lactam/transpept-like"/>
</dbReference>
<evidence type="ECO:0000313" key="5">
    <source>
        <dbReference type="Proteomes" id="UP000240883"/>
    </source>
</evidence>
<sequence>MAAFKKSVEDATTPDEDGNRQILAVVAMGFRSDGHTCLDVDSPIVTPRSVFALASCTKLLTAIAALRYVERGMLALDDATAIEKHIPELCAQGILCPDSSSNDSTKSPQVVNRKKPITLHALLTHTSGSAYDILAPPLIAWRTSRGEVPQALSGAPLPGALATPLLFEPGTAWSYGGGLDWVGLLLERIARKSLGEVLQEEVFDVVGFSDYADFEVPPPAGKGHGNGALVQCVKRNEETGKLSAFPMVVQQSQRGGGGLYGSAEDFCKVLQDVVGAESRLLGKETVSVLFGAQLAGDADAGALASLRGQAHVFRSMMGALLPQASADSEDSLSLGINHSIGGLLVDGAELGGKKRGPVMTWGGAFNCLWFASREEEIAGFYASSQFPPGEAKSAELMGEFVREVWAGV</sequence>
<gene>
    <name evidence="4" type="ORF">BS50DRAFT_583532</name>
</gene>
<dbReference type="SUPFAM" id="SSF56601">
    <property type="entry name" value="beta-lactamase/transpeptidase-like"/>
    <property type="match status" value="1"/>
</dbReference>
<evidence type="ECO:0000256" key="2">
    <source>
        <dbReference type="ARBA" id="ARBA00022801"/>
    </source>
</evidence>
<comment type="similarity">
    <text evidence="1">Belongs to the class-A beta-lactamase family.</text>
</comment>
<dbReference type="AlphaFoldDB" id="A0A2T2P2R6"/>
<accession>A0A2T2P2R6</accession>
<dbReference type="EMBL" id="KZ678130">
    <property type="protein sequence ID" value="PSN71913.1"/>
    <property type="molecule type" value="Genomic_DNA"/>
</dbReference>
<dbReference type="STRING" id="1448308.A0A2T2P2R6"/>
<dbReference type="Proteomes" id="UP000240883">
    <property type="component" value="Unassembled WGS sequence"/>
</dbReference>
<name>A0A2T2P2R6_CORCC</name>
<organism evidence="4 5">
    <name type="scientific">Corynespora cassiicola Philippines</name>
    <dbReference type="NCBI Taxonomy" id="1448308"/>
    <lineage>
        <taxon>Eukaryota</taxon>
        <taxon>Fungi</taxon>
        <taxon>Dikarya</taxon>
        <taxon>Ascomycota</taxon>
        <taxon>Pezizomycotina</taxon>
        <taxon>Dothideomycetes</taxon>
        <taxon>Pleosporomycetidae</taxon>
        <taxon>Pleosporales</taxon>
        <taxon>Corynesporascaceae</taxon>
        <taxon>Corynespora</taxon>
    </lineage>
</organism>
<dbReference type="PANTHER" id="PTHR43283">
    <property type="entry name" value="BETA-LACTAMASE-RELATED"/>
    <property type="match status" value="1"/>
</dbReference>
<protein>
    <submittedName>
        <fullName evidence="4">Beta-lactamase/transpeptidase-like protein</fullName>
    </submittedName>
</protein>
<keyword evidence="2" id="KW-0378">Hydrolase</keyword>
<dbReference type="InterPro" id="IPR050789">
    <property type="entry name" value="Diverse_Enzym_Activities"/>
</dbReference>
<reference evidence="4 5" key="1">
    <citation type="journal article" date="2018" name="Front. Microbiol.">
        <title>Genome-Wide Analysis of Corynespora cassiicola Leaf Fall Disease Putative Effectors.</title>
        <authorList>
            <person name="Lopez D."/>
            <person name="Ribeiro S."/>
            <person name="Label P."/>
            <person name="Fumanal B."/>
            <person name="Venisse J.S."/>
            <person name="Kohler A."/>
            <person name="de Oliveira R.R."/>
            <person name="Labutti K."/>
            <person name="Lipzen A."/>
            <person name="Lail K."/>
            <person name="Bauer D."/>
            <person name="Ohm R.A."/>
            <person name="Barry K.W."/>
            <person name="Spatafora J."/>
            <person name="Grigoriev I.V."/>
            <person name="Martin F.M."/>
            <person name="Pujade-Renaud V."/>
        </authorList>
    </citation>
    <scope>NUCLEOTIDE SEQUENCE [LARGE SCALE GENOMIC DNA]</scope>
    <source>
        <strain evidence="4 5">Philippines</strain>
    </source>
</reference>